<feature type="compositionally biased region" description="Gly residues" evidence="1">
    <location>
        <begin position="606"/>
        <end position="621"/>
    </location>
</feature>
<feature type="transmembrane region" description="Helical" evidence="2">
    <location>
        <begin position="396"/>
        <end position="421"/>
    </location>
</feature>
<dbReference type="Proteomes" id="UP000183253">
    <property type="component" value="Unassembled WGS sequence"/>
</dbReference>
<evidence type="ECO:0000256" key="1">
    <source>
        <dbReference type="SAM" id="MobiDB-lite"/>
    </source>
</evidence>
<keyword evidence="4" id="KW-1185">Reference proteome</keyword>
<organism evidence="3 4">
    <name type="scientific">Alistipes timonensis JC136</name>
    <dbReference type="NCBI Taxonomy" id="1033731"/>
    <lineage>
        <taxon>Bacteria</taxon>
        <taxon>Pseudomonadati</taxon>
        <taxon>Bacteroidota</taxon>
        <taxon>Bacteroidia</taxon>
        <taxon>Bacteroidales</taxon>
        <taxon>Rikenellaceae</taxon>
        <taxon>Alistipes</taxon>
    </lineage>
</organism>
<keyword evidence="2" id="KW-1133">Transmembrane helix</keyword>
<evidence type="ECO:0000256" key="2">
    <source>
        <dbReference type="SAM" id="Phobius"/>
    </source>
</evidence>
<keyword evidence="2" id="KW-0812">Transmembrane</keyword>
<keyword evidence="2" id="KW-0472">Membrane</keyword>
<accession>A0A1H4DEK4</accession>
<dbReference type="EMBL" id="FNRI01000005">
    <property type="protein sequence ID" value="SEA70682.1"/>
    <property type="molecule type" value="Genomic_DNA"/>
</dbReference>
<dbReference type="AlphaFoldDB" id="A0A1H4DEK4"/>
<gene>
    <name evidence="3" type="ORF">SAMN05444145_105241</name>
</gene>
<evidence type="ECO:0000313" key="4">
    <source>
        <dbReference type="Proteomes" id="UP000183253"/>
    </source>
</evidence>
<dbReference type="OrthoDB" id="1414895at2"/>
<dbReference type="RefSeq" id="WP_010260774.1">
    <property type="nucleotide sequence ID" value="NZ_CAEG01000005.1"/>
</dbReference>
<reference evidence="3 4" key="1">
    <citation type="submission" date="2016-10" db="EMBL/GenBank/DDBJ databases">
        <authorList>
            <person name="de Groot N.N."/>
        </authorList>
    </citation>
    <scope>NUCLEOTIDE SEQUENCE [LARGE SCALE GENOMIC DNA]</scope>
    <source>
        <strain evidence="3 4">DSM 25383</strain>
    </source>
</reference>
<proteinExistence type="predicted"/>
<name>A0A1H4DEK4_9BACT</name>
<feature type="transmembrane region" description="Helical" evidence="2">
    <location>
        <begin position="441"/>
        <end position="467"/>
    </location>
</feature>
<feature type="transmembrane region" description="Helical" evidence="2">
    <location>
        <begin position="364"/>
        <end position="384"/>
    </location>
</feature>
<protein>
    <recommendedName>
        <fullName evidence="5">Phage tail tape measure protein, TP901 family, core region</fullName>
    </recommendedName>
</protein>
<dbReference type="STRING" id="1033731.SAMN05444145_105241"/>
<evidence type="ECO:0008006" key="5">
    <source>
        <dbReference type="Google" id="ProtNLM"/>
    </source>
</evidence>
<sequence length="680" mass="73026">MSNILEYTLSLKDRVSGTLTKIGIANNKQLETWAKVQQRVAASDATMKKCGVSLGSLRERVAALRAEKEWIPANNINAIRRSNIEVKSLEGQIRRLESVNGGRLKAWFGNLKSAVPMAGMLTNPLLWLGAAIYKVGNYIKGSQEAWNIQMQGEVKLATVLRQRVKATDAEIDSIKRLASAQQAIGIIGDEVQLAGAQQLATFISRKDSLDKLIPSMNNLLAQQKGLNATDQDAVNIGNLMGKVMQGQTSALTRVGITFTAAEEKLLKYGNEQQRAATLAQVINNNVGRMNEALANTPEGRLKQHTNTMGDLQERVGRVYSVVKASLLPLFDAIGNSLEGVISWFERNQDTVLTVVNTVARGFQWAFSVIGSVIGGAIGFFGGWINKLREGSVPVTIITYLLGSLATAMALFTLKAQVMAVWAGAVTTAKWLWAGAQNALNLSLLACPVTWIVAGVVALIGVIAYLCYKIESWGSLWKGVVGFMKYTFMGFADYVKLYFTTLINGIMLGLDMIKLGWYKFKVACGIGNKAENQAAIAQINADVAARQQAIIDGAKKVAEDARKAKESLAGINMSWNSDKSMSDVVGGLKKKLGIEVPRVPGIAGGNGNGVARGAGDESGNGSGTASAIATGGSKNTSITINLKSLVENIVFEGGYEGSRDVMQRDLESALIRVLEMANTAR</sequence>
<evidence type="ECO:0000313" key="3">
    <source>
        <dbReference type="EMBL" id="SEA70682.1"/>
    </source>
</evidence>
<feature type="region of interest" description="Disordered" evidence="1">
    <location>
        <begin position="606"/>
        <end position="629"/>
    </location>
</feature>